<comment type="caution">
    <text evidence="1">The sequence shown here is derived from an EMBL/GenBank/DDBJ whole genome shotgun (WGS) entry which is preliminary data.</text>
</comment>
<dbReference type="PATRIC" id="fig|1435349.4.peg.1901"/>
<dbReference type="PANTHER" id="PTHR48098">
    <property type="entry name" value="ENTEROCHELIN ESTERASE-RELATED"/>
    <property type="match status" value="1"/>
</dbReference>
<dbReference type="OrthoDB" id="1142077at2"/>
<dbReference type="Proteomes" id="UP000032578">
    <property type="component" value="Unassembled WGS sequence"/>
</dbReference>
<dbReference type="Gene3D" id="3.40.50.1820">
    <property type="entry name" value="alpha/beta hydrolase"/>
    <property type="match status" value="1"/>
</dbReference>
<dbReference type="InterPro" id="IPR011990">
    <property type="entry name" value="TPR-like_helical_dom_sf"/>
</dbReference>
<dbReference type="Gene3D" id="1.25.40.10">
    <property type="entry name" value="Tetratricopeptide repeat domain"/>
    <property type="match status" value="1"/>
</dbReference>
<dbReference type="STRING" id="1435349.PW52_04915"/>
<sequence>MNKNTFFFLFFICSIIYVEAQVKYEIFQSEKLRDKRELKIQLPRGYNPDSNKTYPLFLVLDGDYMFEAVAGNADYFSYWEDMPDALVVGLNQSETRSDDCMYSQMSSLPSETGAVFFEFLAMELIPYLERNFNAGSFRVAVGHGSTANFINYYLLKPNPIFQGYISISPELAPNMLNYIPEVLGKTESKIFYYLANTKEDIGSIVEMTNALNTDLQSVSNPNVNYKFDSFETTSHYSVPTHAIPSAIENMFKVFQPISRKEYKEVIVELDGSPVTYLEDKYKTINDLYGIKKEVLVNDFKAISAAIEKNELFEDYDRLSKLAKKDYPESLLGGYYEGRFLEETGRPKKALKAYQSAFDLEEIAGITKDDVLIRVESIKEDFGL</sequence>
<dbReference type="InterPro" id="IPR029058">
    <property type="entry name" value="AB_hydrolase_fold"/>
</dbReference>
<evidence type="ECO:0000313" key="2">
    <source>
        <dbReference type="Proteomes" id="UP000032578"/>
    </source>
</evidence>
<reference evidence="1 2" key="1">
    <citation type="submission" date="2014-11" db="EMBL/GenBank/DDBJ databases">
        <title>Tamlana sedimentorum sp. nov., isolated from shallow sand sediments of the Sea of Japan.</title>
        <authorList>
            <person name="Romanenko L.A."/>
        </authorList>
    </citation>
    <scope>NUCLEOTIDE SEQUENCE [LARGE SCALE GENOMIC DNA]</scope>
    <source>
        <strain evidence="1 2">JCM 19808</strain>
    </source>
</reference>
<accession>A0A0D7WBE1</accession>
<dbReference type="RefSeq" id="WP_044631810.1">
    <property type="nucleotide sequence ID" value="NZ_JTDW01000003.1"/>
</dbReference>
<dbReference type="EMBL" id="JTDW01000003">
    <property type="protein sequence ID" value="KJD36495.1"/>
    <property type="molecule type" value="Genomic_DNA"/>
</dbReference>
<dbReference type="InterPro" id="IPR000801">
    <property type="entry name" value="Esterase-like"/>
</dbReference>
<dbReference type="InterPro" id="IPR050583">
    <property type="entry name" value="Mycobacterial_A85_antigen"/>
</dbReference>
<name>A0A0D7WBE1_9FLAO</name>
<keyword evidence="2" id="KW-1185">Reference proteome</keyword>
<evidence type="ECO:0000313" key="1">
    <source>
        <dbReference type="EMBL" id="KJD36495.1"/>
    </source>
</evidence>
<gene>
    <name evidence="1" type="ORF">PW52_04915</name>
</gene>
<dbReference type="Pfam" id="PF00756">
    <property type="entry name" value="Esterase"/>
    <property type="match status" value="1"/>
</dbReference>
<dbReference type="AlphaFoldDB" id="A0A0D7WBE1"/>
<organism evidence="1 2">
    <name type="scientific">Neotamlana sedimentorum</name>
    <dbReference type="NCBI Taxonomy" id="1435349"/>
    <lineage>
        <taxon>Bacteria</taxon>
        <taxon>Pseudomonadati</taxon>
        <taxon>Bacteroidota</taxon>
        <taxon>Flavobacteriia</taxon>
        <taxon>Flavobacteriales</taxon>
        <taxon>Flavobacteriaceae</taxon>
        <taxon>Neotamlana</taxon>
    </lineage>
</organism>
<proteinExistence type="predicted"/>
<dbReference type="SUPFAM" id="SSF53474">
    <property type="entry name" value="alpha/beta-Hydrolases"/>
    <property type="match status" value="1"/>
</dbReference>
<dbReference type="PANTHER" id="PTHR48098:SF6">
    <property type="entry name" value="FERRI-BACILLIBACTIN ESTERASE BESA"/>
    <property type="match status" value="1"/>
</dbReference>
<protein>
    <submittedName>
        <fullName evidence="1">Esterase</fullName>
    </submittedName>
</protein>